<evidence type="ECO:0000256" key="3">
    <source>
        <dbReference type="ARBA" id="ARBA00022679"/>
    </source>
</evidence>
<keyword evidence="3 7" id="KW-0808">Transferase</keyword>
<dbReference type="GO" id="GO:0008170">
    <property type="term" value="F:N-methyltransferase activity"/>
    <property type="evidence" value="ECO:0007669"/>
    <property type="project" value="InterPro"/>
</dbReference>
<dbReference type="GO" id="GO:0032259">
    <property type="term" value="P:methylation"/>
    <property type="evidence" value="ECO:0007669"/>
    <property type="project" value="UniProtKB-KW"/>
</dbReference>
<dbReference type="InterPro" id="IPR002052">
    <property type="entry name" value="DNA_methylase_N6_adenine_CS"/>
</dbReference>
<evidence type="ECO:0000313" key="9">
    <source>
        <dbReference type="Proteomes" id="UP000193905"/>
    </source>
</evidence>
<dbReference type="InterPro" id="IPR029063">
    <property type="entry name" value="SAM-dependent_MTases_sf"/>
</dbReference>
<evidence type="ECO:0000313" key="7">
    <source>
        <dbReference type="EMBL" id="OSG96567.1"/>
    </source>
</evidence>
<evidence type="ECO:0000313" key="8">
    <source>
        <dbReference type="Proteomes" id="UP000192714"/>
    </source>
</evidence>
<evidence type="ECO:0000313" key="6">
    <source>
        <dbReference type="EMBL" id="OQM58288.1"/>
    </source>
</evidence>
<dbReference type="EMBL" id="NAQF01000002">
    <property type="protein sequence ID" value="OQM58288.1"/>
    <property type="molecule type" value="Genomic_DNA"/>
</dbReference>
<protein>
    <submittedName>
        <fullName evidence="7">DNA methyltransferase</fullName>
    </submittedName>
</protein>
<comment type="similarity">
    <text evidence="1">Belongs to the N(4)/N(6)-methyltransferase family.</text>
</comment>
<dbReference type="RefSeq" id="WP_236836313.1">
    <property type="nucleotide sequence ID" value="NZ_JAQEFX010000016.1"/>
</dbReference>
<dbReference type="InterPro" id="IPR002941">
    <property type="entry name" value="DNA_methylase_N4/N6"/>
</dbReference>
<dbReference type="InterPro" id="IPR002295">
    <property type="entry name" value="N4/N6-MTase_EcoPI_Mod-like"/>
</dbReference>
<evidence type="ECO:0000256" key="4">
    <source>
        <dbReference type="ARBA" id="ARBA00022691"/>
    </source>
</evidence>
<sequence length="647" mass="73189">MSDIEKIHGITPDLTRENVDRLLALFPDVATEITDPKTGRTERAVDFDALKERLGDVAEGNRERYQFTWPGKREAKRLAREPIAKTLRPVKERSKDWDTTKNLYIEGDNLDALKLLRENYAGKVKLIYIDPPYNTGHDFVYDDDFSQTQDEFSSESGEYNEDGGRLVANTESNGRFHSDWCSMIYPRLLLARDLLTSDGAIFISIDDNEYLNMRALCNEIFGAANFVASIVWQKTLTRRNDAQQISTAHDYVLVFAKQLSSLKIQHEPVGEKQRATYTNRDNDPRGDWLAVPFHAPNIRPNLTYPIVLPSGREVIPPKGRCWSTSKDNFDALVADGRIWFGKDGDGMPQRKKYWGEREQDEGVVPWTWWSYEFAGENREATKELKALFEGATIFSAPKPVKLISRILNLIDTKESTIVDFFSGSATSAEAVMRTNLVDEGSRRFILVQLPEKCDNGSVGAELGYNNLCEIGEERIRRAGEKIKSEIEAENAQLTLDGTPKKVPDIGFRVLRVDDSNYEDRRKNVGSYSQADLDFDVDITKSDRSNLDLLFEALPKFQLPYDVRINTLSGDEFDGHTVYSVDDGRLLACFEADIPESLVRAMAAFSPRPSYALVSEHSLPDSAARTNFVEIFKQSADSKTGSTKPYII</sequence>
<dbReference type="AlphaFoldDB" id="A0A1V8QBA0"/>
<dbReference type="Proteomes" id="UP000192714">
    <property type="component" value="Unassembled WGS sequence"/>
</dbReference>
<keyword evidence="4" id="KW-0949">S-adenosyl-L-methionine</keyword>
<dbReference type="PIRSF" id="PIRSF015855">
    <property type="entry name" value="TypeIII_Mtase_mKpnI"/>
    <property type="match status" value="1"/>
</dbReference>
<reference evidence="6 8" key="2">
    <citation type="submission" date="2017-03" db="EMBL/GenBank/DDBJ databases">
        <title>Maternal inheritance of bifidobacteria.</title>
        <authorList>
            <person name="Lugli G.A."/>
            <person name="Duranti S."/>
            <person name="Milani C."/>
            <person name="Mancabelli L."/>
        </authorList>
    </citation>
    <scope>NUCLEOTIDE SEQUENCE [LARGE SCALE GENOMIC DNA]</scope>
    <source>
        <strain evidence="6 8">1892B</strain>
    </source>
</reference>
<dbReference type="Pfam" id="PF01555">
    <property type="entry name" value="N6_N4_Mtase"/>
    <property type="match status" value="1"/>
</dbReference>
<reference evidence="7 9" key="1">
    <citation type="journal article" date="2016" name="Sci. Rep.">
        <title>Evaluation of genetic diversity among strains of the human gut commensal Bifidobacterium adolescentis.</title>
        <authorList>
            <person name="Duranti S."/>
            <person name="Milani C."/>
            <person name="Lugli G.A."/>
            <person name="Mancabelli L."/>
            <person name="Turroni F."/>
            <person name="Ferrario C."/>
            <person name="Mangifesta M."/>
            <person name="Viappiani A."/>
            <person name="Sanchez B."/>
            <person name="Margolles A."/>
            <person name="van Sinderen D."/>
            <person name="Ventura M."/>
        </authorList>
    </citation>
    <scope>NUCLEOTIDE SEQUENCE [LARGE SCALE GENOMIC DNA]</scope>
    <source>
        <strain evidence="7 9">AL46-2</strain>
    </source>
</reference>
<evidence type="ECO:0000256" key="2">
    <source>
        <dbReference type="ARBA" id="ARBA00022603"/>
    </source>
</evidence>
<organism evidence="7 9">
    <name type="scientific">Bifidobacterium adolescentis</name>
    <dbReference type="NCBI Taxonomy" id="1680"/>
    <lineage>
        <taxon>Bacteria</taxon>
        <taxon>Bacillati</taxon>
        <taxon>Actinomycetota</taxon>
        <taxon>Actinomycetes</taxon>
        <taxon>Bifidobacteriales</taxon>
        <taxon>Bifidobacteriaceae</taxon>
        <taxon>Bifidobacterium</taxon>
    </lineage>
</organism>
<feature type="domain" description="DNA methylase N-4/N-6" evidence="5">
    <location>
        <begin position="124"/>
        <end position="435"/>
    </location>
</feature>
<dbReference type="PRINTS" id="PR00506">
    <property type="entry name" value="D21N6MTFRASE"/>
</dbReference>
<evidence type="ECO:0000256" key="1">
    <source>
        <dbReference type="ARBA" id="ARBA00006594"/>
    </source>
</evidence>
<comment type="caution">
    <text evidence="7">The sequence shown here is derived from an EMBL/GenBank/DDBJ whole genome shotgun (WGS) entry which is preliminary data.</text>
</comment>
<proteinExistence type="inferred from homology"/>
<gene>
    <name evidence="7" type="ORF">AL0462_1062</name>
    <name evidence="6" type="ORF">B5789_0365</name>
</gene>
<dbReference type="GO" id="GO:0003677">
    <property type="term" value="F:DNA binding"/>
    <property type="evidence" value="ECO:0007669"/>
    <property type="project" value="InterPro"/>
</dbReference>
<dbReference type="Proteomes" id="UP000193905">
    <property type="component" value="Unassembled WGS sequence"/>
</dbReference>
<dbReference type="Gene3D" id="3.40.50.150">
    <property type="entry name" value="Vaccinia Virus protein VP39"/>
    <property type="match status" value="1"/>
</dbReference>
<dbReference type="PROSITE" id="PS00092">
    <property type="entry name" value="N6_MTASE"/>
    <property type="match status" value="1"/>
</dbReference>
<dbReference type="SUPFAM" id="SSF53335">
    <property type="entry name" value="S-adenosyl-L-methionine-dependent methyltransferases"/>
    <property type="match status" value="1"/>
</dbReference>
<dbReference type="EMBL" id="LNKH01000007">
    <property type="protein sequence ID" value="OSG96567.1"/>
    <property type="molecule type" value="Genomic_DNA"/>
</dbReference>
<keyword evidence="2 7" id="KW-0489">Methyltransferase</keyword>
<evidence type="ECO:0000259" key="5">
    <source>
        <dbReference type="Pfam" id="PF01555"/>
    </source>
</evidence>
<name>A0A1V8QBA0_BIFAD</name>
<accession>A0A1V8QBA0</accession>